<dbReference type="GO" id="GO:0005385">
    <property type="term" value="F:zinc ion transmembrane transporter activity"/>
    <property type="evidence" value="ECO:0000318"/>
    <property type="project" value="GO_Central"/>
</dbReference>
<keyword evidence="4 8" id="KW-0812">Transmembrane</keyword>
<evidence type="ECO:0000256" key="6">
    <source>
        <dbReference type="ARBA" id="ARBA00023065"/>
    </source>
</evidence>
<evidence type="ECO:0000256" key="4">
    <source>
        <dbReference type="ARBA" id="ARBA00022692"/>
    </source>
</evidence>
<evidence type="ECO:0000256" key="1">
    <source>
        <dbReference type="ARBA" id="ARBA00004141"/>
    </source>
</evidence>
<feature type="transmembrane region" description="Helical" evidence="8">
    <location>
        <begin position="23"/>
        <end position="43"/>
    </location>
</feature>
<evidence type="ECO:0008006" key="11">
    <source>
        <dbReference type="Google" id="ProtNLM"/>
    </source>
</evidence>
<sequence>MSAVCISDATSCIDADAARRLNVGALFAILITSILGVAVPLLVKGFTQGRLFFAGRCFSAGIILATGFVHLLPESFDTLGSDCLPEMPWGKFPFAGLIAMLAVIFTLCMDTMGMTYYTRLNAGMDKDQKNDLELATTASNNGNAVVEPCGHGGHSHTLDIGLRFHGYAQVLELGIITHSVVIGIGVGVLKSPCTIRPLIAALCFHQFFEGMALGGCICLGDFTVKTQAIMAFFFSFTTPAGMAIGLGIASTYNEFDHKALLIQGFFNSTSSGILVYMALVDLIATDFLSKEFFTSIPRQLVGYSSLLLGAILMSIIGIWA</sequence>
<dbReference type="Pfam" id="PF02535">
    <property type="entry name" value="Zip"/>
    <property type="match status" value="1"/>
</dbReference>
<evidence type="ECO:0000256" key="3">
    <source>
        <dbReference type="ARBA" id="ARBA00022448"/>
    </source>
</evidence>
<dbReference type="GO" id="GO:0005886">
    <property type="term" value="C:plasma membrane"/>
    <property type="evidence" value="ECO:0000318"/>
    <property type="project" value="GO_Central"/>
</dbReference>
<dbReference type="GO" id="GO:0071577">
    <property type="term" value="P:zinc ion transmembrane transport"/>
    <property type="evidence" value="ECO:0000318"/>
    <property type="project" value="GO_Central"/>
</dbReference>
<keyword evidence="6 8" id="KW-0406">Ion transport</keyword>
<feature type="transmembrane region" description="Helical" evidence="8">
    <location>
        <begin position="92"/>
        <end position="117"/>
    </location>
</feature>
<name>D8RNY4_SELML</name>
<keyword evidence="10" id="KW-1185">Reference proteome</keyword>
<comment type="subcellular location">
    <subcellularLocation>
        <location evidence="1 8">Membrane</location>
        <topology evidence="1 8">Multi-pass membrane protein</topology>
    </subcellularLocation>
</comment>
<feature type="transmembrane region" description="Helical" evidence="8">
    <location>
        <begin position="300"/>
        <end position="319"/>
    </location>
</feature>
<keyword evidence="3 8" id="KW-0813">Transport</keyword>
<evidence type="ECO:0000256" key="2">
    <source>
        <dbReference type="ARBA" id="ARBA00006939"/>
    </source>
</evidence>
<evidence type="ECO:0000256" key="7">
    <source>
        <dbReference type="ARBA" id="ARBA00023136"/>
    </source>
</evidence>
<dbReference type="OMA" id="DSNCTCE"/>
<reference evidence="9 10" key="1">
    <citation type="journal article" date="2011" name="Science">
        <title>The Selaginella genome identifies genetic changes associated with the evolution of vascular plants.</title>
        <authorList>
            <person name="Banks J.A."/>
            <person name="Nishiyama T."/>
            <person name="Hasebe M."/>
            <person name="Bowman J.L."/>
            <person name="Gribskov M."/>
            <person name="dePamphilis C."/>
            <person name="Albert V.A."/>
            <person name="Aono N."/>
            <person name="Aoyama T."/>
            <person name="Ambrose B.A."/>
            <person name="Ashton N.W."/>
            <person name="Axtell M.J."/>
            <person name="Barker E."/>
            <person name="Barker M.S."/>
            <person name="Bennetzen J.L."/>
            <person name="Bonawitz N.D."/>
            <person name="Chapple C."/>
            <person name="Cheng C."/>
            <person name="Correa L.G."/>
            <person name="Dacre M."/>
            <person name="DeBarry J."/>
            <person name="Dreyer I."/>
            <person name="Elias M."/>
            <person name="Engstrom E.M."/>
            <person name="Estelle M."/>
            <person name="Feng L."/>
            <person name="Finet C."/>
            <person name="Floyd S.K."/>
            <person name="Frommer W.B."/>
            <person name="Fujita T."/>
            <person name="Gramzow L."/>
            <person name="Gutensohn M."/>
            <person name="Harholt J."/>
            <person name="Hattori M."/>
            <person name="Heyl A."/>
            <person name="Hirai T."/>
            <person name="Hiwatashi Y."/>
            <person name="Ishikawa M."/>
            <person name="Iwata M."/>
            <person name="Karol K.G."/>
            <person name="Koehler B."/>
            <person name="Kolukisaoglu U."/>
            <person name="Kubo M."/>
            <person name="Kurata T."/>
            <person name="Lalonde S."/>
            <person name="Li K."/>
            <person name="Li Y."/>
            <person name="Litt A."/>
            <person name="Lyons E."/>
            <person name="Manning G."/>
            <person name="Maruyama T."/>
            <person name="Michael T.P."/>
            <person name="Mikami K."/>
            <person name="Miyazaki S."/>
            <person name="Morinaga S."/>
            <person name="Murata T."/>
            <person name="Mueller-Roeber B."/>
            <person name="Nelson D.R."/>
            <person name="Obara M."/>
            <person name="Oguri Y."/>
            <person name="Olmstead R.G."/>
            <person name="Onodera N."/>
            <person name="Petersen B.L."/>
            <person name="Pils B."/>
            <person name="Prigge M."/>
            <person name="Rensing S.A."/>
            <person name="Riano-Pachon D.M."/>
            <person name="Roberts A.W."/>
            <person name="Sato Y."/>
            <person name="Scheller H.V."/>
            <person name="Schulz B."/>
            <person name="Schulz C."/>
            <person name="Shakirov E.V."/>
            <person name="Shibagaki N."/>
            <person name="Shinohara N."/>
            <person name="Shippen D.E."/>
            <person name="Soerensen I."/>
            <person name="Sotooka R."/>
            <person name="Sugimoto N."/>
            <person name="Sugita M."/>
            <person name="Sumikawa N."/>
            <person name="Tanurdzic M."/>
            <person name="Theissen G."/>
            <person name="Ulvskov P."/>
            <person name="Wakazuki S."/>
            <person name="Weng J.K."/>
            <person name="Willats W.W."/>
            <person name="Wipf D."/>
            <person name="Wolf P.G."/>
            <person name="Yang L."/>
            <person name="Zimmer A.D."/>
            <person name="Zhu Q."/>
            <person name="Mitros T."/>
            <person name="Hellsten U."/>
            <person name="Loque D."/>
            <person name="Otillar R."/>
            <person name="Salamov A."/>
            <person name="Schmutz J."/>
            <person name="Shapiro H."/>
            <person name="Lindquist E."/>
            <person name="Lucas S."/>
            <person name="Rokhsar D."/>
            <person name="Grigoriev I.V."/>
        </authorList>
    </citation>
    <scope>NUCLEOTIDE SEQUENCE [LARGE SCALE GENOMIC DNA]</scope>
</reference>
<evidence type="ECO:0000313" key="10">
    <source>
        <dbReference type="Proteomes" id="UP000001514"/>
    </source>
</evidence>
<evidence type="ECO:0000313" key="9">
    <source>
        <dbReference type="EMBL" id="EFJ25944.1"/>
    </source>
</evidence>
<organism evidence="10">
    <name type="scientific">Selaginella moellendorffii</name>
    <name type="common">Spikemoss</name>
    <dbReference type="NCBI Taxonomy" id="88036"/>
    <lineage>
        <taxon>Eukaryota</taxon>
        <taxon>Viridiplantae</taxon>
        <taxon>Streptophyta</taxon>
        <taxon>Embryophyta</taxon>
        <taxon>Tracheophyta</taxon>
        <taxon>Lycopodiopsida</taxon>
        <taxon>Selaginellales</taxon>
        <taxon>Selaginellaceae</taxon>
        <taxon>Selaginella</taxon>
    </lineage>
</organism>
<gene>
    <name evidence="9" type="ORF">SELMODRAFT_231997</name>
</gene>
<dbReference type="Proteomes" id="UP000001514">
    <property type="component" value="Unassembled WGS sequence"/>
</dbReference>
<proteinExistence type="inferred from homology"/>
<dbReference type="InParanoid" id="D8RNY4"/>
<comment type="similarity">
    <text evidence="2 8">Belongs to the ZIP transporter (TC 2.A.5) family.</text>
</comment>
<keyword evidence="5 8" id="KW-1133">Transmembrane helix</keyword>
<dbReference type="Gramene" id="EFJ25944">
    <property type="protein sequence ID" value="EFJ25944"/>
    <property type="gene ID" value="SELMODRAFT_231997"/>
</dbReference>
<accession>D8RNY4</accession>
<evidence type="ECO:0000256" key="8">
    <source>
        <dbReference type="RuleBase" id="RU362088"/>
    </source>
</evidence>
<dbReference type="AlphaFoldDB" id="D8RNY4"/>
<evidence type="ECO:0000256" key="5">
    <source>
        <dbReference type="ARBA" id="ARBA00022989"/>
    </source>
</evidence>
<feature type="transmembrane region" description="Helical" evidence="8">
    <location>
        <begin position="50"/>
        <end position="72"/>
    </location>
</feature>
<keyword evidence="7 8" id="KW-0472">Membrane</keyword>
<dbReference type="STRING" id="88036.D8RNY4"/>
<protein>
    <recommendedName>
        <fullName evidence="11">ZIP family transporter</fullName>
    </recommendedName>
</protein>
<dbReference type="InterPro" id="IPR003689">
    <property type="entry name" value="ZIP"/>
</dbReference>
<feature type="transmembrane region" description="Helical" evidence="8">
    <location>
        <begin position="170"/>
        <end position="189"/>
    </location>
</feature>
<dbReference type="eggNOG" id="KOG1558">
    <property type="taxonomic scope" value="Eukaryota"/>
</dbReference>
<dbReference type="EMBL" id="GL377585">
    <property type="protein sequence ID" value="EFJ25944.1"/>
    <property type="molecule type" value="Genomic_DNA"/>
</dbReference>
<feature type="transmembrane region" description="Helical" evidence="8">
    <location>
        <begin position="231"/>
        <end position="252"/>
    </location>
</feature>
<dbReference type="PANTHER" id="PTHR11040">
    <property type="entry name" value="ZINC/IRON TRANSPORTER"/>
    <property type="match status" value="1"/>
</dbReference>
<dbReference type="HOGENOM" id="CLU_027089_3_0_1"/>
<dbReference type="InterPro" id="IPR004698">
    <property type="entry name" value="Zn/Fe_permease_fun/pln"/>
</dbReference>
<feature type="transmembrane region" description="Helical" evidence="8">
    <location>
        <begin position="264"/>
        <end position="288"/>
    </location>
</feature>
<dbReference type="NCBIfam" id="TIGR00820">
    <property type="entry name" value="zip"/>
    <property type="match status" value="1"/>
</dbReference>
<dbReference type="KEGG" id="smo:SELMODRAFT_231997"/>
<dbReference type="PANTHER" id="PTHR11040:SF44">
    <property type="entry name" value="PROTEIN ZNTC-RELATED"/>
    <property type="match status" value="1"/>
</dbReference>
<feature type="transmembrane region" description="Helical" evidence="8">
    <location>
        <begin position="195"/>
        <end position="219"/>
    </location>
</feature>